<name>A0ABV7DK96_9HYPH</name>
<dbReference type="PROSITE" id="PS50208">
    <property type="entry name" value="CASPASE_P20"/>
    <property type="match status" value="1"/>
</dbReference>
<dbReference type="EMBL" id="JBHRSP010000032">
    <property type="protein sequence ID" value="MFC3075077.1"/>
    <property type="molecule type" value="Genomic_DNA"/>
</dbReference>
<feature type="domain" description="Caspase family p20" evidence="1">
    <location>
        <begin position="368"/>
        <end position="498"/>
    </location>
</feature>
<dbReference type="InterPro" id="IPR052039">
    <property type="entry name" value="Caspase-related_regulators"/>
</dbReference>
<dbReference type="InterPro" id="IPR001309">
    <property type="entry name" value="Pept_C14_p20"/>
</dbReference>
<evidence type="ECO:0000259" key="1">
    <source>
        <dbReference type="PROSITE" id="PS50208"/>
    </source>
</evidence>
<dbReference type="InterPro" id="IPR011990">
    <property type="entry name" value="TPR-like_helical_dom_sf"/>
</dbReference>
<dbReference type="SUPFAM" id="SSF48452">
    <property type="entry name" value="TPR-like"/>
    <property type="match status" value="1"/>
</dbReference>
<dbReference type="PANTHER" id="PTHR22576">
    <property type="entry name" value="MUCOSA ASSOCIATED LYMPHOID TISSUE LYMPHOMA TRANSLOCATION PROTEIN 1/PARACASPASE"/>
    <property type="match status" value="1"/>
</dbReference>
<dbReference type="Gene3D" id="1.25.40.10">
    <property type="entry name" value="Tetratricopeptide repeat domain"/>
    <property type="match status" value="1"/>
</dbReference>
<dbReference type="Gene3D" id="3.40.50.1460">
    <property type="match status" value="1"/>
</dbReference>
<proteinExistence type="predicted"/>
<organism evidence="2 3">
    <name type="scientific">Shinella pollutisoli</name>
    <dbReference type="NCBI Taxonomy" id="2250594"/>
    <lineage>
        <taxon>Bacteria</taxon>
        <taxon>Pseudomonadati</taxon>
        <taxon>Pseudomonadota</taxon>
        <taxon>Alphaproteobacteria</taxon>
        <taxon>Hyphomicrobiales</taxon>
        <taxon>Rhizobiaceae</taxon>
        <taxon>Shinella</taxon>
    </lineage>
</organism>
<dbReference type="SMART" id="SM00028">
    <property type="entry name" value="TPR"/>
    <property type="match status" value="4"/>
</dbReference>
<dbReference type="InterPro" id="IPR019734">
    <property type="entry name" value="TPR_rpt"/>
</dbReference>
<dbReference type="Pfam" id="PF00656">
    <property type="entry name" value="Peptidase_C14"/>
    <property type="match status" value="1"/>
</dbReference>
<dbReference type="InterPro" id="IPR011600">
    <property type="entry name" value="Pept_C14_caspase"/>
</dbReference>
<sequence length="613" mass="65244">MARADTASDLAVCADERVKTAMLPAEQLAGAEAACTRVLEGSASEPDRQKAAFFRGLMRFLQVMQAGMAMDLNADGSMPEYTLPTREDVAAALADVETAIGLEGPLKGEALALRVTINQTVGQPDDVAGDIEAAMRDAPADATPFVQRALEAERRGDTGAAFADLNRALEIDPKSGPALTARALLLRRVGHLAKAREDLAAAIALGSPFRRFALIQKSEVEMRTGDLRAAFDDMLAATRETGDMSAEDAGAMNIDLLIRAGDLALDSLKDPDTAETLFNEAAKLSPGDWRWRLGLGRSAEARGETEKAIGIYEQILDGTRSTPNLLERNDAAWRLKRLTQPALQRRAGEFLPGFEFGIVPENPSPDGLKRLAFVIGSGNYTELPSLPNARRDATVIANRLADMGFDEVEIAEDVDRRNLIDLPAYIAGRAREADIVIVFYAGHGVETGGVNYLVPVDAALENETELQTTALALQDLTAAASEARRGALVIVDACRDDPFVEAKAVAASRGLARPSQDPVPERMHMGLAVSPVPPLNNVVLHSTQPGKTAADGTGLDSPFVIALLQTLSTPGLTLDEVVRETAARVSDLTDGKQVPAAYGDASAVRILPGEAQD</sequence>
<dbReference type="Proteomes" id="UP001595377">
    <property type="component" value="Unassembled WGS sequence"/>
</dbReference>
<dbReference type="SUPFAM" id="SSF52129">
    <property type="entry name" value="Caspase-like"/>
    <property type="match status" value="1"/>
</dbReference>
<dbReference type="PANTHER" id="PTHR22576:SF37">
    <property type="entry name" value="MUCOSA-ASSOCIATED LYMPHOID TISSUE LYMPHOMA TRANSLOCATION PROTEIN 1"/>
    <property type="match status" value="1"/>
</dbReference>
<evidence type="ECO:0000313" key="2">
    <source>
        <dbReference type="EMBL" id="MFC3075077.1"/>
    </source>
</evidence>
<evidence type="ECO:0000313" key="3">
    <source>
        <dbReference type="Proteomes" id="UP001595377"/>
    </source>
</evidence>
<keyword evidence="3" id="KW-1185">Reference proteome</keyword>
<dbReference type="Pfam" id="PF13432">
    <property type="entry name" value="TPR_16"/>
    <property type="match status" value="1"/>
</dbReference>
<dbReference type="InterPro" id="IPR029030">
    <property type="entry name" value="Caspase-like_dom_sf"/>
</dbReference>
<dbReference type="RefSeq" id="WP_257315491.1">
    <property type="nucleotide sequence ID" value="NZ_JANFDG010000012.1"/>
</dbReference>
<comment type="caution">
    <text evidence="2">The sequence shown here is derived from an EMBL/GenBank/DDBJ whole genome shotgun (WGS) entry which is preliminary data.</text>
</comment>
<protein>
    <submittedName>
        <fullName evidence="2">Caspase family protein</fullName>
    </submittedName>
</protein>
<gene>
    <name evidence="2" type="ORF">ACFOHH_18355</name>
</gene>
<reference evidence="3" key="1">
    <citation type="journal article" date="2019" name="Int. J. Syst. Evol. Microbiol.">
        <title>The Global Catalogue of Microorganisms (GCM) 10K type strain sequencing project: providing services to taxonomists for standard genome sequencing and annotation.</title>
        <authorList>
            <consortium name="The Broad Institute Genomics Platform"/>
            <consortium name="The Broad Institute Genome Sequencing Center for Infectious Disease"/>
            <person name="Wu L."/>
            <person name="Ma J."/>
        </authorList>
    </citation>
    <scope>NUCLEOTIDE SEQUENCE [LARGE SCALE GENOMIC DNA]</scope>
    <source>
        <strain evidence="3">KCTC 52677</strain>
    </source>
</reference>
<accession>A0ABV7DK96</accession>